<accession>U1MSY0</accession>
<protein>
    <recommendedName>
        <fullName evidence="2">DUF8056 domain-containing protein</fullName>
    </recommendedName>
</protein>
<feature type="transmembrane region" description="Helical" evidence="1">
    <location>
        <begin position="66"/>
        <end position="87"/>
    </location>
</feature>
<evidence type="ECO:0000313" key="4">
    <source>
        <dbReference type="Proteomes" id="UP000030649"/>
    </source>
</evidence>
<evidence type="ECO:0000313" key="3">
    <source>
        <dbReference type="EMBL" id="ERG93329.1"/>
    </source>
</evidence>
<feature type="transmembrane region" description="Helical" evidence="1">
    <location>
        <begin position="158"/>
        <end position="178"/>
    </location>
</feature>
<dbReference type="Proteomes" id="UP000030649">
    <property type="component" value="Unassembled WGS sequence"/>
</dbReference>
<reference evidence="3 4" key="1">
    <citation type="journal article" date="2013" name="PLoS ONE">
        <title>Assembly-driven community genomics of a hypersaline microbial ecosystem.</title>
        <authorList>
            <person name="Podell S."/>
            <person name="Ugalde J.A."/>
            <person name="Narasingarao P."/>
            <person name="Banfield J.F."/>
            <person name="Heidelberg K.B."/>
            <person name="Allen E.E."/>
        </authorList>
    </citation>
    <scope>NUCLEOTIDE SEQUENCE [LARGE SCALE GENOMIC DNA]</scope>
    <source>
        <strain evidence="4">J07HQW1</strain>
    </source>
</reference>
<dbReference type="EMBL" id="KE356560">
    <property type="protein sequence ID" value="ERG93329.1"/>
    <property type="molecule type" value="Genomic_DNA"/>
</dbReference>
<feature type="domain" description="DUF8056" evidence="2">
    <location>
        <begin position="1"/>
        <end position="178"/>
    </location>
</feature>
<sequence>MTTGYEGILGAFPYAFRASTSRLFKLYVLVSGVATTLIALFIVSALVVLIGRTASIQGGSLTLSRAFYVVLGLLIILPAVAPTLAIARRHRRGLTASRRLEAAVAVAGFIFLLSLYLGVVASMPATFSLDGETVTRPPASGTGEFEPLIAGLYAIPSGFSWIVPLVGAGCVAGTYWLFR</sequence>
<organism evidence="3 4">
    <name type="scientific">Haloquadratum walsbyi J07HQW1</name>
    <dbReference type="NCBI Taxonomy" id="1238424"/>
    <lineage>
        <taxon>Archaea</taxon>
        <taxon>Methanobacteriati</taxon>
        <taxon>Methanobacteriota</taxon>
        <taxon>Stenosarchaea group</taxon>
        <taxon>Halobacteria</taxon>
        <taxon>Halobacteriales</taxon>
        <taxon>Haloferacaceae</taxon>
        <taxon>Haloquadratum</taxon>
    </lineage>
</organism>
<proteinExistence type="predicted"/>
<keyword evidence="1" id="KW-0812">Transmembrane</keyword>
<evidence type="ECO:0000259" key="2">
    <source>
        <dbReference type="Pfam" id="PF26243"/>
    </source>
</evidence>
<keyword evidence="1" id="KW-0472">Membrane</keyword>
<dbReference type="Pfam" id="PF26243">
    <property type="entry name" value="DUF8056"/>
    <property type="match status" value="1"/>
</dbReference>
<dbReference type="InterPro" id="IPR058369">
    <property type="entry name" value="DUF8056"/>
</dbReference>
<gene>
    <name evidence="3" type="ORF">J07HQW1_03390</name>
</gene>
<evidence type="ECO:0000256" key="1">
    <source>
        <dbReference type="SAM" id="Phobius"/>
    </source>
</evidence>
<feature type="transmembrane region" description="Helical" evidence="1">
    <location>
        <begin position="99"/>
        <end position="119"/>
    </location>
</feature>
<name>U1MSY0_9EURY</name>
<dbReference type="HOGENOM" id="CLU_1485857_0_0_2"/>
<feature type="transmembrane region" description="Helical" evidence="1">
    <location>
        <begin position="26"/>
        <end position="51"/>
    </location>
</feature>
<keyword evidence="1" id="KW-1133">Transmembrane helix</keyword>
<dbReference type="AlphaFoldDB" id="U1MSY0"/>